<keyword evidence="3" id="KW-1185">Reference proteome</keyword>
<feature type="signal peptide" evidence="1">
    <location>
        <begin position="1"/>
        <end position="28"/>
    </location>
</feature>
<gene>
    <name evidence="2" type="ORF">ABZ510_27635</name>
</gene>
<evidence type="ECO:0008006" key="4">
    <source>
        <dbReference type="Google" id="ProtNLM"/>
    </source>
</evidence>
<feature type="chain" id="PRO_5045807663" description="Secreted protein" evidence="1">
    <location>
        <begin position="29"/>
        <end position="145"/>
    </location>
</feature>
<keyword evidence="1" id="KW-0732">Signal</keyword>
<dbReference type="RefSeq" id="WP_356960110.1">
    <property type="nucleotide sequence ID" value="NZ_JBEYBD010000046.1"/>
</dbReference>
<name>A0ABV2WXP8_9NOCA</name>
<evidence type="ECO:0000256" key="1">
    <source>
        <dbReference type="SAM" id="SignalP"/>
    </source>
</evidence>
<proteinExistence type="predicted"/>
<reference evidence="2 3" key="1">
    <citation type="submission" date="2024-06" db="EMBL/GenBank/DDBJ databases">
        <title>The Natural Products Discovery Center: Release of the First 8490 Sequenced Strains for Exploring Actinobacteria Biosynthetic Diversity.</title>
        <authorList>
            <person name="Kalkreuter E."/>
            <person name="Kautsar S.A."/>
            <person name="Yang D."/>
            <person name="Bader C.D."/>
            <person name="Teijaro C.N."/>
            <person name="Fluegel L."/>
            <person name="Davis C.M."/>
            <person name="Simpson J.R."/>
            <person name="Lauterbach L."/>
            <person name="Steele A.D."/>
            <person name="Gui C."/>
            <person name="Meng S."/>
            <person name="Li G."/>
            <person name="Viehrig K."/>
            <person name="Ye F."/>
            <person name="Su P."/>
            <person name="Kiefer A.F."/>
            <person name="Nichols A."/>
            <person name="Cepeda A.J."/>
            <person name="Yan W."/>
            <person name="Fan B."/>
            <person name="Jiang Y."/>
            <person name="Adhikari A."/>
            <person name="Zheng C.-J."/>
            <person name="Schuster L."/>
            <person name="Cowan T.M."/>
            <person name="Smanski M.J."/>
            <person name="Chevrette M.G."/>
            <person name="De Carvalho L.P.S."/>
            <person name="Shen B."/>
        </authorList>
    </citation>
    <scope>NUCLEOTIDE SEQUENCE [LARGE SCALE GENOMIC DNA]</scope>
    <source>
        <strain evidence="2 3">NPDC019708</strain>
    </source>
</reference>
<accession>A0ABV2WXP8</accession>
<sequence length="145" mass="14787">MHAPAFVSVLATGVVGSALLFQAAPASAESHTGMPTLSAQFDGGPCATTINAKANVFDDSNQVSIGYQTDDIAGTGSAGCGSSLVAVVNWRNLNSGGVGSVSRHMFHNETNSISFAPGPGRIAIELTTLSTHFPDASRLEVVMHG</sequence>
<protein>
    <recommendedName>
        <fullName evidence="4">Secreted protein</fullName>
    </recommendedName>
</protein>
<organism evidence="2 3">
    <name type="scientific">Nocardia rhamnosiphila</name>
    <dbReference type="NCBI Taxonomy" id="426716"/>
    <lineage>
        <taxon>Bacteria</taxon>
        <taxon>Bacillati</taxon>
        <taxon>Actinomycetota</taxon>
        <taxon>Actinomycetes</taxon>
        <taxon>Mycobacteriales</taxon>
        <taxon>Nocardiaceae</taxon>
        <taxon>Nocardia</taxon>
    </lineage>
</organism>
<dbReference type="EMBL" id="JBEYBF010000026">
    <property type="protein sequence ID" value="MEU1955621.1"/>
    <property type="molecule type" value="Genomic_DNA"/>
</dbReference>
<comment type="caution">
    <text evidence="2">The sequence shown here is derived from an EMBL/GenBank/DDBJ whole genome shotgun (WGS) entry which is preliminary data.</text>
</comment>
<evidence type="ECO:0000313" key="3">
    <source>
        <dbReference type="Proteomes" id="UP001550628"/>
    </source>
</evidence>
<evidence type="ECO:0000313" key="2">
    <source>
        <dbReference type="EMBL" id="MEU1955621.1"/>
    </source>
</evidence>
<dbReference type="Proteomes" id="UP001550628">
    <property type="component" value="Unassembled WGS sequence"/>
</dbReference>